<feature type="domain" description="Response regulatory" evidence="3">
    <location>
        <begin position="2"/>
        <end position="119"/>
    </location>
</feature>
<sequence>MKIILLDEDKATYQVLKEVANLSGSEIIQITDIENAKEYLKENTDIDGIVAEQKLKGKPTWEIIQYMRENENIKEIPFIILSQSLTEDEKDFYRHIGVTAFFEKPFNPLEVFTAIVEQLKRTKGEEYVKSKLEEEQVDRNALKALINKLISFLKSLFTRR</sequence>
<reference evidence="5" key="1">
    <citation type="submission" date="2017-09" db="EMBL/GenBank/DDBJ databases">
        <authorList>
            <person name="Varghese N."/>
            <person name="Submissions S."/>
        </authorList>
    </citation>
    <scope>NUCLEOTIDE SEQUENCE [LARGE SCALE GENOMIC DNA]</scope>
    <source>
        <strain evidence="5">DSM 15103</strain>
    </source>
</reference>
<dbReference type="GO" id="GO:0000160">
    <property type="term" value="P:phosphorelay signal transduction system"/>
    <property type="evidence" value="ECO:0007669"/>
    <property type="project" value="InterPro"/>
</dbReference>
<dbReference type="Pfam" id="PF00072">
    <property type="entry name" value="Response_reg"/>
    <property type="match status" value="1"/>
</dbReference>
<dbReference type="PANTHER" id="PTHR44591">
    <property type="entry name" value="STRESS RESPONSE REGULATOR PROTEIN 1"/>
    <property type="match status" value="1"/>
</dbReference>
<dbReference type="SUPFAM" id="SSF52172">
    <property type="entry name" value="CheY-like"/>
    <property type="match status" value="1"/>
</dbReference>
<dbReference type="EMBL" id="OBEI01000001">
    <property type="protein sequence ID" value="SNZ02496.1"/>
    <property type="molecule type" value="Genomic_DNA"/>
</dbReference>
<protein>
    <submittedName>
        <fullName evidence="4">Response regulator receiver domain-containing protein</fullName>
    </submittedName>
</protein>
<organism evidence="4 5">
    <name type="scientific">Persephonella hydrogeniphila</name>
    <dbReference type="NCBI Taxonomy" id="198703"/>
    <lineage>
        <taxon>Bacteria</taxon>
        <taxon>Pseudomonadati</taxon>
        <taxon>Aquificota</taxon>
        <taxon>Aquificia</taxon>
        <taxon>Aquificales</taxon>
        <taxon>Hydrogenothermaceae</taxon>
        <taxon>Persephonella</taxon>
    </lineage>
</organism>
<dbReference type="OrthoDB" id="13570at2"/>
<dbReference type="Proteomes" id="UP000219036">
    <property type="component" value="Unassembled WGS sequence"/>
</dbReference>
<dbReference type="PROSITE" id="PS50110">
    <property type="entry name" value="RESPONSE_REGULATORY"/>
    <property type="match status" value="1"/>
</dbReference>
<evidence type="ECO:0000259" key="3">
    <source>
        <dbReference type="PROSITE" id="PS50110"/>
    </source>
</evidence>
<dbReference type="PANTHER" id="PTHR44591:SF3">
    <property type="entry name" value="RESPONSE REGULATORY DOMAIN-CONTAINING PROTEIN"/>
    <property type="match status" value="1"/>
</dbReference>
<keyword evidence="5" id="KW-1185">Reference proteome</keyword>
<proteinExistence type="predicted"/>
<dbReference type="InterPro" id="IPR050595">
    <property type="entry name" value="Bact_response_regulator"/>
</dbReference>
<evidence type="ECO:0000313" key="5">
    <source>
        <dbReference type="Proteomes" id="UP000219036"/>
    </source>
</evidence>
<name>A0A285N3C6_9AQUI</name>
<comment type="caution">
    <text evidence="2">Lacks conserved residue(s) required for the propagation of feature annotation.</text>
</comment>
<evidence type="ECO:0000256" key="1">
    <source>
        <dbReference type="ARBA" id="ARBA00022553"/>
    </source>
</evidence>
<dbReference type="AlphaFoldDB" id="A0A285N3C6"/>
<evidence type="ECO:0000313" key="4">
    <source>
        <dbReference type="EMBL" id="SNZ02496.1"/>
    </source>
</evidence>
<accession>A0A285N3C6</accession>
<gene>
    <name evidence="4" type="ORF">SAMN06265182_0135</name>
</gene>
<dbReference type="RefSeq" id="WP_096999340.1">
    <property type="nucleotide sequence ID" value="NZ_OBEI01000001.1"/>
</dbReference>
<keyword evidence="1" id="KW-0597">Phosphoprotein</keyword>
<dbReference type="InterPro" id="IPR001789">
    <property type="entry name" value="Sig_transdc_resp-reg_receiver"/>
</dbReference>
<dbReference type="InterPro" id="IPR011006">
    <property type="entry name" value="CheY-like_superfamily"/>
</dbReference>
<dbReference type="SMART" id="SM00448">
    <property type="entry name" value="REC"/>
    <property type="match status" value="1"/>
</dbReference>
<evidence type="ECO:0000256" key="2">
    <source>
        <dbReference type="PROSITE-ProRule" id="PRU00169"/>
    </source>
</evidence>
<dbReference type="Gene3D" id="3.40.50.2300">
    <property type="match status" value="1"/>
</dbReference>